<dbReference type="PANTHER" id="PTHR11022:SF41">
    <property type="entry name" value="PEPTIDOGLYCAN-RECOGNITION PROTEIN LC-RELATED"/>
    <property type="match status" value="1"/>
</dbReference>
<dbReference type="Pfam" id="PF01510">
    <property type="entry name" value="Amidase_2"/>
    <property type="match status" value="1"/>
</dbReference>
<evidence type="ECO:0000313" key="6">
    <source>
        <dbReference type="Proteomes" id="UP000229095"/>
    </source>
</evidence>
<gene>
    <name evidence="5" type="ORF">CS006_02730</name>
</gene>
<proteinExistence type="inferred from homology"/>
<feature type="signal peptide" evidence="3">
    <location>
        <begin position="1"/>
        <end position="33"/>
    </location>
</feature>
<dbReference type="AlphaFoldDB" id="A0A2M9HBA4"/>
<comment type="similarity">
    <text evidence="2">Belongs to the N-acetylmuramoyl-L-alanine amidase 2 family.</text>
</comment>
<dbReference type="InterPro" id="IPR015510">
    <property type="entry name" value="PGRP"/>
</dbReference>
<dbReference type="SUPFAM" id="SSF55846">
    <property type="entry name" value="N-acetylmuramoyl-L-alanine amidase-like"/>
    <property type="match status" value="1"/>
</dbReference>
<protein>
    <recommendedName>
        <fullName evidence="4">Peptidoglycan recognition protein family domain-containing protein</fullName>
    </recommendedName>
</protein>
<reference evidence="5 6" key="1">
    <citation type="submission" date="2017-10" db="EMBL/GenBank/DDBJ databases">
        <title>Draft genome sequences of strains TRE 1, TRE 9, TRE H and TRI 7, isolated from tamarins, belonging to four potential novel Bifidobacterium species.</title>
        <authorList>
            <person name="Mattarelli P."/>
            <person name="Modesto M."/>
            <person name="Puglisi E."/>
            <person name="Morelli L."/>
            <person name="Spezio C."/>
            <person name="Bonetti A."/>
            <person name="Sandri C."/>
        </authorList>
    </citation>
    <scope>NUCLEOTIDE SEQUENCE [LARGE SCALE GENOMIC DNA]</scope>
    <source>
        <strain evidence="6">TRE1</strain>
    </source>
</reference>
<dbReference type="InterPro" id="IPR006619">
    <property type="entry name" value="PGRP_domain_met/bac"/>
</dbReference>
<dbReference type="GO" id="GO:0030313">
    <property type="term" value="C:cell envelope"/>
    <property type="evidence" value="ECO:0007669"/>
    <property type="project" value="UniProtKB-SubCell"/>
</dbReference>
<dbReference type="InterPro" id="IPR036505">
    <property type="entry name" value="Amidase/PGRP_sf"/>
</dbReference>
<dbReference type="SUPFAM" id="SSF69318">
    <property type="entry name" value="Integrin alpha N-terminal domain"/>
    <property type="match status" value="1"/>
</dbReference>
<comment type="subcellular location">
    <subcellularLocation>
        <location evidence="1">Cell envelope</location>
    </subcellularLocation>
</comment>
<dbReference type="Gene3D" id="2.60.40.4270">
    <property type="entry name" value="Listeria-Bacteroides repeat domain"/>
    <property type="match status" value="1"/>
</dbReference>
<dbReference type="GO" id="GO:0009253">
    <property type="term" value="P:peptidoglycan catabolic process"/>
    <property type="evidence" value="ECO:0007669"/>
    <property type="project" value="InterPro"/>
</dbReference>
<dbReference type="EMBL" id="PEBI01000001">
    <property type="protein sequence ID" value="PJM74077.1"/>
    <property type="molecule type" value="Genomic_DNA"/>
</dbReference>
<dbReference type="InterPro" id="IPR013378">
    <property type="entry name" value="InlB-like_B-rpt"/>
</dbReference>
<dbReference type="InterPro" id="IPR002502">
    <property type="entry name" value="Amidase_domain"/>
</dbReference>
<dbReference type="InterPro" id="IPR028994">
    <property type="entry name" value="Integrin_alpha_N"/>
</dbReference>
<dbReference type="Pfam" id="PF09479">
    <property type="entry name" value="Flg_new"/>
    <property type="match status" value="1"/>
</dbReference>
<sequence>MATLENHDWRQLLGVTAGVLCTLAMIAPVSANAAEAGVVTADESSFDATQVVATHEPSSAEYVFSSSSQVTPYSLRRSGNTGAKELTASADIKGLSSVAATWTQSAESATQSPVTASIRYFENNQWSEWTDLALNDERPDSETAEQAAMQSTGLYYVGAADKAEIRLEVPAEAAGEVSNPKLVVIDSGYDEAETPDGATTESSSYEASSAASARVRSAAAVTASTASSQPVTGAIHTRESWWRSGLPKMSWTPEKGKWQGAIVHHTDNANNYSQAEAKVLVQNIYYYHCKTLSWGDIGYNLLVDRFGGVWEGRDDGVANKVVQANNIIGAQSRGFNAATFGISILGNFEIAQPSAAALKSVSASIAWEFEGMGITNAKDKFSYKGTQNRISGHGDKEHASVDSANNTDCPGTYLKAQMNNIRNQVQTYLNQALKITSVGSIAAVTTEAGVEPAYPKTVSVTYKDGTTGTANITWNKLTKQQYSVRTGAVYTVKGTAYGKNNTTAAVTVKITVNPMKVSSVDYQNVIKTKVGVAPALAKKAVVHWADGATTQETIVWKTPAAGDYATAGNTFAVTGTVAGQTISVDVTVVNTLDSYTVTFDSQGGSKVTPKKIQEGDAATAPSFPKRDGYYFLGWYTAPKGGFGYDFTEPIHSDITLYGRWSKQIDSLAVRRGNTYYFKYSITGGSADRVVGYGKANDTVLVGDWDGDGTDTLAVRRGNQYYVKNSISGGQADKVIAYGRPSDTVLVGDWDGDGKDTLAVRRGNTYYIKNSISGGAADKVIAYGRANDVVLVGDWNGDGKDTLAVRRGNVYHVKNSMSGGAADRVIGYGKSSDTVLVGDWNGDGKDTLAVRRGNVYYVKNSISGGAADNVVGYGKADDVVLVGKWR</sequence>
<dbReference type="RefSeq" id="WP_100510219.1">
    <property type="nucleotide sequence ID" value="NZ_PEBI01000001.1"/>
</dbReference>
<evidence type="ECO:0000256" key="2">
    <source>
        <dbReference type="ARBA" id="ARBA00007553"/>
    </source>
</evidence>
<dbReference type="SMART" id="SM00701">
    <property type="entry name" value="PGRP"/>
    <property type="match status" value="1"/>
</dbReference>
<evidence type="ECO:0000256" key="1">
    <source>
        <dbReference type="ARBA" id="ARBA00004196"/>
    </source>
</evidence>
<comment type="caution">
    <text evidence="5">The sequence shown here is derived from an EMBL/GenBank/DDBJ whole genome shotgun (WGS) entry which is preliminary data.</text>
</comment>
<dbReference type="GO" id="GO:0008270">
    <property type="term" value="F:zinc ion binding"/>
    <property type="evidence" value="ECO:0007669"/>
    <property type="project" value="InterPro"/>
</dbReference>
<accession>A0A2M9HBA4</accession>
<keyword evidence="6" id="KW-1185">Reference proteome</keyword>
<name>A0A2M9HBA4_9BIFI</name>
<dbReference type="GO" id="GO:0008745">
    <property type="term" value="F:N-acetylmuramoyl-L-alanine amidase activity"/>
    <property type="evidence" value="ECO:0007669"/>
    <property type="project" value="InterPro"/>
</dbReference>
<dbReference type="InterPro" id="IPR011081">
    <property type="entry name" value="Big_4"/>
</dbReference>
<dbReference type="Pfam" id="PF07532">
    <property type="entry name" value="Big_4"/>
    <property type="match status" value="1"/>
</dbReference>
<dbReference type="Proteomes" id="UP000229095">
    <property type="component" value="Unassembled WGS sequence"/>
</dbReference>
<feature type="chain" id="PRO_5015000046" description="Peptidoglycan recognition protein family domain-containing protein" evidence="3">
    <location>
        <begin position="34"/>
        <end position="885"/>
    </location>
</feature>
<dbReference type="InterPro" id="IPR042229">
    <property type="entry name" value="Listeria/Bacterioides_rpt_sf"/>
</dbReference>
<dbReference type="PANTHER" id="PTHR11022">
    <property type="entry name" value="PEPTIDOGLYCAN RECOGNITION PROTEIN"/>
    <property type="match status" value="1"/>
</dbReference>
<evidence type="ECO:0000256" key="3">
    <source>
        <dbReference type="SAM" id="SignalP"/>
    </source>
</evidence>
<dbReference type="OrthoDB" id="287365at2"/>
<organism evidence="5 6">
    <name type="scientific">Bifidobacterium primatium</name>
    <dbReference type="NCBI Taxonomy" id="2045438"/>
    <lineage>
        <taxon>Bacteria</taxon>
        <taxon>Bacillati</taxon>
        <taxon>Actinomycetota</taxon>
        <taxon>Actinomycetes</taxon>
        <taxon>Bifidobacteriales</taxon>
        <taxon>Bifidobacteriaceae</taxon>
        <taxon>Bifidobacterium</taxon>
    </lineage>
</organism>
<evidence type="ECO:0000313" key="5">
    <source>
        <dbReference type="EMBL" id="PJM74077.1"/>
    </source>
</evidence>
<evidence type="ECO:0000259" key="4">
    <source>
        <dbReference type="SMART" id="SM00701"/>
    </source>
</evidence>
<dbReference type="CDD" id="cd06583">
    <property type="entry name" value="PGRP"/>
    <property type="match status" value="1"/>
</dbReference>
<feature type="domain" description="Peptidoglycan recognition protein family" evidence="4">
    <location>
        <begin position="233"/>
        <end position="397"/>
    </location>
</feature>
<dbReference type="Gene3D" id="3.40.80.10">
    <property type="entry name" value="Peptidoglycan recognition protein-like"/>
    <property type="match status" value="1"/>
</dbReference>
<keyword evidence="3" id="KW-0732">Signal</keyword>